<keyword evidence="1" id="KW-0812">Transmembrane</keyword>
<dbReference type="eggNOG" id="COG0457">
    <property type="taxonomic scope" value="Bacteria"/>
</dbReference>
<dbReference type="Pfam" id="PF11335">
    <property type="entry name" value="DUF3137"/>
    <property type="match status" value="1"/>
</dbReference>
<dbReference type="Proteomes" id="UP000030675">
    <property type="component" value="Unassembled WGS sequence"/>
</dbReference>
<keyword evidence="1" id="KW-1133">Transmembrane helix</keyword>
<proteinExistence type="predicted"/>
<dbReference type="RefSeq" id="WP_023932401.1">
    <property type="nucleotide sequence ID" value="NZ_DF196819.1"/>
</dbReference>
<protein>
    <submittedName>
        <fullName evidence="2">Putative Galanin</fullName>
    </submittedName>
</protein>
<evidence type="ECO:0000313" key="2">
    <source>
        <dbReference type="EMBL" id="GAD29898.1"/>
    </source>
</evidence>
<gene>
    <name evidence="2" type="ORF">PLEI_1552</name>
</gene>
<name>A0A0U1P5Q7_PHOLE</name>
<feature type="transmembrane region" description="Helical" evidence="1">
    <location>
        <begin position="55"/>
        <end position="73"/>
    </location>
</feature>
<organism evidence="2 3">
    <name type="scientific">Photobacterium leiognathi lrivu.4.1</name>
    <dbReference type="NCBI Taxonomy" id="1248232"/>
    <lineage>
        <taxon>Bacteria</taxon>
        <taxon>Pseudomonadati</taxon>
        <taxon>Pseudomonadota</taxon>
        <taxon>Gammaproteobacteria</taxon>
        <taxon>Vibrionales</taxon>
        <taxon>Vibrionaceae</taxon>
        <taxon>Photobacterium</taxon>
    </lineage>
</organism>
<dbReference type="HOGENOM" id="CLU_064247_0_0_6"/>
<accession>A0A0U1P5Q7</accession>
<dbReference type="InterPro" id="IPR021484">
    <property type="entry name" value="DUF3137"/>
</dbReference>
<evidence type="ECO:0000256" key="1">
    <source>
        <dbReference type="SAM" id="Phobius"/>
    </source>
</evidence>
<reference evidence="3" key="1">
    <citation type="submission" date="2012-12" db="EMBL/GenBank/DDBJ databases">
        <title>Genome Sequence of Photobacterium leiognathi lrivu.4.1.</title>
        <authorList>
            <person name="Urbanczyk H."/>
            <person name="Ogura Y."/>
            <person name="Hayashi T."/>
            <person name="Dunlap P.V."/>
        </authorList>
    </citation>
    <scope>NUCLEOTIDE SEQUENCE [LARGE SCALE GENOMIC DNA]</scope>
    <source>
        <strain evidence="3">lrivu.4.1</strain>
    </source>
</reference>
<dbReference type="AlphaFoldDB" id="A0A0U1P5Q7"/>
<evidence type="ECO:0000313" key="3">
    <source>
        <dbReference type="Proteomes" id="UP000030675"/>
    </source>
</evidence>
<feature type="transmembrane region" description="Helical" evidence="1">
    <location>
        <begin position="31"/>
        <end position="49"/>
    </location>
</feature>
<sequence>MEDRISALYEQGLREQLSSLESTRQHVIKQLWIALATGAITAAIAIPLALHYDSLPLGIIATFVISLFMLVRFSKQKKQYSVSYKEKVITSLLANINDSFQYQPLSAISEHDYQASQLFPTHYDSYQGEDFVEGQIGKTTLRFSELNTQVKKQRINQKEDREEWETIFNGIFFVADANKNFISKTLIVPAKNAFFSAISDSVTQLFNRKSDRVKLEDPRFEQHFSVYSNDQIEARYLLTPAMMERLVEFVVKAKSKVSLSFIDNNIYIAISNSKNYFEPALFTQSDSFESVQDIAHDLQFVINIVNDLDLNTRIWTKH</sequence>
<keyword evidence="1" id="KW-0472">Membrane</keyword>
<dbReference type="EMBL" id="DF196819">
    <property type="protein sequence ID" value="GAD29898.1"/>
    <property type="molecule type" value="Genomic_DNA"/>
</dbReference>